<keyword evidence="2" id="KW-1185">Reference proteome</keyword>
<dbReference type="Proteomes" id="UP000218595">
    <property type="component" value="Chromosome"/>
</dbReference>
<organism evidence="1 2">
    <name type="scientific">Pseudomonas izuensis</name>
    <dbReference type="NCBI Taxonomy" id="2684212"/>
    <lineage>
        <taxon>Bacteria</taxon>
        <taxon>Pseudomonadati</taxon>
        <taxon>Pseudomonadota</taxon>
        <taxon>Gammaproteobacteria</taxon>
        <taxon>Pseudomonadales</taxon>
        <taxon>Pseudomonadaceae</taxon>
        <taxon>Pseudomonas</taxon>
    </lineage>
</organism>
<protein>
    <submittedName>
        <fullName evidence="1">Cellulose synthase operon protein YhjQ</fullName>
    </submittedName>
</protein>
<dbReference type="SUPFAM" id="SSF52540">
    <property type="entry name" value="P-loop containing nucleoside triphosphate hydrolases"/>
    <property type="match status" value="1"/>
</dbReference>
<dbReference type="RefSeq" id="WP_096514016.1">
    <property type="nucleotide sequence ID" value="NZ_AP017423.2"/>
</dbReference>
<dbReference type="PANTHER" id="PTHR13696:SF52">
    <property type="entry name" value="PARA FAMILY PROTEIN CT_582"/>
    <property type="match status" value="1"/>
</dbReference>
<dbReference type="CDD" id="cd02042">
    <property type="entry name" value="ParAB_family"/>
    <property type="match status" value="1"/>
</dbReference>
<dbReference type="InterPro" id="IPR050678">
    <property type="entry name" value="DNA_Partitioning_ATPase"/>
</dbReference>
<dbReference type="NCBIfam" id="TIGR03371">
    <property type="entry name" value="cellulose_yhjQ"/>
    <property type="match status" value="1"/>
</dbReference>
<name>A0ABM7RKA7_9PSED</name>
<dbReference type="InterPro" id="IPR027417">
    <property type="entry name" value="P-loop_NTPase"/>
</dbReference>
<evidence type="ECO:0000313" key="1">
    <source>
        <dbReference type="EMBL" id="BCX65525.1"/>
    </source>
</evidence>
<dbReference type="InterPro" id="IPR017746">
    <property type="entry name" value="Cellulose_synthase_operon_BcsQ"/>
</dbReference>
<gene>
    <name evidence="1" type="primary">yhjQ</name>
    <name evidence="1" type="ORF">LAB08_R01260</name>
</gene>
<proteinExistence type="predicted"/>
<dbReference type="EMBL" id="AP017423">
    <property type="protein sequence ID" value="BCX65525.1"/>
    <property type="molecule type" value="Genomic_DNA"/>
</dbReference>
<reference evidence="1 2" key="1">
    <citation type="submission" date="2016-04" db="EMBL/GenBank/DDBJ databases">
        <title>Complete genome sequence of Pseudomonas sp. LAB-08 isolated from TCE contaminated aquifer soil.</title>
        <authorList>
            <person name="Dohra H."/>
            <person name="Suzuki K."/>
            <person name="Fatma A."/>
            <person name="Inuzuka Y."/>
            <person name="Honjo M."/>
            <person name="Tashiro Y."/>
            <person name="Futamata H."/>
        </authorList>
    </citation>
    <scope>NUCLEOTIDE SEQUENCE [LARGE SCALE GENOMIC DNA]</scope>
    <source>
        <strain evidence="1 2">LAB-08</strain>
    </source>
</reference>
<accession>A0ABM7RKA7</accession>
<dbReference type="Gene3D" id="3.40.50.300">
    <property type="entry name" value="P-loop containing nucleotide triphosphate hydrolases"/>
    <property type="match status" value="1"/>
</dbReference>
<evidence type="ECO:0000313" key="2">
    <source>
        <dbReference type="Proteomes" id="UP000218595"/>
    </source>
</evidence>
<sequence length="380" mass="41146">MNRTDDISNLFNRFGASADSYLEFGSHFEYKEKPLALVPTAPEPAPVVEIDQPLAQLDDAAPVVSIKGAEAQLLSVKPRQAGAPLRHLLAEVALAREAEAQARNEEALRQALPHGRPAKTRAHVIALVSAKGGVGKSTLASALTTSLRLEGGQTLAIDLDPQNALQHHLGAEPDVSGMGNASLKGENWKALLLAGPADSLLLPYGSVTEDERRTLERYMEHDRYWLARQLASMDLGENDLVILDTPPGRTTYLDQALTVADQVLVVATADAACFVTLDQTERLLGERVARDMAPLCSYVINQFDSSRQFCRDMHEVFKRRLGSQLLGVVTLDHAIGEALAYGQNPLLEAESSQACQDMLTLGDTLKAQLKSMDVAESFAS</sequence>
<dbReference type="Pfam" id="PF06564">
    <property type="entry name" value="CBP_BcsQ"/>
    <property type="match status" value="1"/>
</dbReference>
<dbReference type="PANTHER" id="PTHR13696">
    <property type="entry name" value="P-LOOP CONTAINING NUCLEOSIDE TRIPHOSPHATE HYDROLASE"/>
    <property type="match status" value="1"/>
</dbReference>